<dbReference type="EMBL" id="CP001804">
    <property type="protein sequence ID" value="ACY16536.1"/>
    <property type="molecule type" value="Genomic_DNA"/>
</dbReference>
<evidence type="ECO:0000313" key="2">
    <source>
        <dbReference type="Proteomes" id="UP000001880"/>
    </source>
</evidence>
<dbReference type="RefSeq" id="WP_012829134.1">
    <property type="nucleotide sequence ID" value="NC_013440.1"/>
</dbReference>
<dbReference type="AlphaFoldDB" id="D0LJG2"/>
<gene>
    <name evidence="1" type="ordered locus">Hoch_4037</name>
</gene>
<accession>D0LJG2</accession>
<organism evidence="1 2">
    <name type="scientific">Haliangium ochraceum (strain DSM 14365 / JCM 11303 / SMP-2)</name>
    <dbReference type="NCBI Taxonomy" id="502025"/>
    <lineage>
        <taxon>Bacteria</taxon>
        <taxon>Pseudomonadati</taxon>
        <taxon>Myxococcota</taxon>
        <taxon>Polyangia</taxon>
        <taxon>Haliangiales</taxon>
        <taxon>Kofleriaceae</taxon>
        <taxon>Haliangium</taxon>
    </lineage>
</organism>
<dbReference type="HOGENOM" id="CLU_2522935_0_0_7"/>
<sequence length="84" mass="9784">MNELIDYLRKNVILDFQGNLDLEMCREFLKDDDSREARQLLAKVVADRGTSEMMLVLADCLLEAVQRALTDQVMREQLRTYSES</sequence>
<evidence type="ECO:0000313" key="1">
    <source>
        <dbReference type="EMBL" id="ACY16536.1"/>
    </source>
</evidence>
<dbReference type="Proteomes" id="UP000001880">
    <property type="component" value="Chromosome"/>
</dbReference>
<dbReference type="OrthoDB" id="5517025at2"/>
<dbReference type="KEGG" id="hoh:Hoch_4037"/>
<dbReference type="STRING" id="502025.Hoch_4037"/>
<dbReference type="eggNOG" id="ENOG5032APS">
    <property type="taxonomic scope" value="Bacteria"/>
</dbReference>
<proteinExistence type="predicted"/>
<keyword evidence="2" id="KW-1185">Reference proteome</keyword>
<protein>
    <submittedName>
        <fullName evidence="1">Uncharacterized protein</fullName>
    </submittedName>
</protein>
<name>D0LJG2_HALO1</name>
<reference evidence="1 2" key="1">
    <citation type="journal article" date="2010" name="Stand. Genomic Sci.">
        <title>Complete genome sequence of Haliangium ochraceum type strain (SMP-2).</title>
        <authorList>
            <consortium name="US DOE Joint Genome Institute (JGI-PGF)"/>
            <person name="Ivanova N."/>
            <person name="Daum C."/>
            <person name="Lang E."/>
            <person name="Abt B."/>
            <person name="Kopitz M."/>
            <person name="Saunders E."/>
            <person name="Lapidus A."/>
            <person name="Lucas S."/>
            <person name="Glavina Del Rio T."/>
            <person name="Nolan M."/>
            <person name="Tice H."/>
            <person name="Copeland A."/>
            <person name="Cheng J.F."/>
            <person name="Chen F."/>
            <person name="Bruce D."/>
            <person name="Goodwin L."/>
            <person name="Pitluck S."/>
            <person name="Mavromatis K."/>
            <person name="Pati A."/>
            <person name="Mikhailova N."/>
            <person name="Chen A."/>
            <person name="Palaniappan K."/>
            <person name="Land M."/>
            <person name="Hauser L."/>
            <person name="Chang Y.J."/>
            <person name="Jeffries C.D."/>
            <person name="Detter J.C."/>
            <person name="Brettin T."/>
            <person name="Rohde M."/>
            <person name="Goker M."/>
            <person name="Bristow J."/>
            <person name="Markowitz V."/>
            <person name="Eisen J.A."/>
            <person name="Hugenholtz P."/>
            <person name="Kyrpides N.C."/>
            <person name="Klenk H.P."/>
        </authorList>
    </citation>
    <scope>NUCLEOTIDE SEQUENCE [LARGE SCALE GENOMIC DNA]</scope>
    <source>
        <strain evidence="2">DSM 14365 / CIP 107738 / JCM 11303 / AJ 13395 / SMP-2</strain>
    </source>
</reference>